<accession>A0A7S3QP26</accession>
<dbReference type="GO" id="GO:0005886">
    <property type="term" value="C:plasma membrane"/>
    <property type="evidence" value="ECO:0007669"/>
    <property type="project" value="UniProtKB-SubCell"/>
</dbReference>
<dbReference type="AlphaFoldDB" id="A0A7S3QP26"/>
<dbReference type="EMBL" id="HBIP01007266">
    <property type="protein sequence ID" value="CAE0488765.1"/>
    <property type="molecule type" value="Transcribed_RNA"/>
</dbReference>
<dbReference type="GO" id="GO:0005254">
    <property type="term" value="F:chloride channel activity"/>
    <property type="evidence" value="ECO:0007669"/>
    <property type="project" value="InterPro"/>
</dbReference>
<dbReference type="InterPro" id="IPR044669">
    <property type="entry name" value="YneE/VCCN1/2-like"/>
</dbReference>
<keyword evidence="7" id="KW-0472">Membrane</keyword>
<name>A0A7S3QP26_DUNTE</name>
<dbReference type="PANTHER" id="PTHR33281">
    <property type="entry name" value="UPF0187 PROTEIN YNEE"/>
    <property type="match status" value="1"/>
</dbReference>
<sequence>MLATNRVAGARPVGLNAKPLASPAFPSLPRRCGAILPQPQIANPAELGRQPRNVTVAISRKEVMDSRFYRRTIADPAWWEDYLTTDRYFKNITSMFDSRIIRAVYGPLTRVIFTSLVVCTWETCRAQGVLPQEFPSITMPNTLPLGLTSFAISLLLVFRTNQSYSRWWEARKIWGTILNRVRDINTQAAVFIPEDEQHYRVALRNWSLSFARTLEQHLQGKYTERPLKENLEKFLSPKELDVVMNSQHKVVKSISMIGEVANQASINSIERMMIMQNVQCFYDMLGMCERIMRTPMPLPYTRHTSRFLFVFNNALPFALYPAFGWGCIPLSVGVSALLLGIDEIGVQIEEPFGVHHLDPLCGRCETDARAIIADQPAVASYVRELRDPAGRIAERSMPAEAK</sequence>
<evidence type="ECO:0000256" key="2">
    <source>
        <dbReference type="ARBA" id="ARBA00022448"/>
    </source>
</evidence>
<keyword evidence="5" id="KW-1133">Transmembrane helix</keyword>
<organism evidence="8">
    <name type="scientific">Dunaliella tertiolecta</name>
    <name type="common">Green alga</name>
    <dbReference type="NCBI Taxonomy" id="3047"/>
    <lineage>
        <taxon>Eukaryota</taxon>
        <taxon>Viridiplantae</taxon>
        <taxon>Chlorophyta</taxon>
        <taxon>core chlorophytes</taxon>
        <taxon>Chlorophyceae</taxon>
        <taxon>CS clade</taxon>
        <taxon>Chlamydomonadales</taxon>
        <taxon>Dunaliellaceae</taxon>
        <taxon>Dunaliella</taxon>
    </lineage>
</organism>
<evidence type="ECO:0000256" key="6">
    <source>
        <dbReference type="ARBA" id="ARBA00023065"/>
    </source>
</evidence>
<protein>
    <submittedName>
        <fullName evidence="8">Uncharacterized protein</fullName>
    </submittedName>
</protein>
<keyword evidence="2" id="KW-0813">Transport</keyword>
<keyword evidence="3" id="KW-1003">Cell membrane</keyword>
<gene>
    <name evidence="8" type="ORF">DTER00134_LOCUS3835</name>
</gene>
<evidence type="ECO:0000256" key="1">
    <source>
        <dbReference type="ARBA" id="ARBA00004651"/>
    </source>
</evidence>
<keyword evidence="6" id="KW-0406">Ion transport</keyword>
<comment type="subcellular location">
    <subcellularLocation>
        <location evidence="1">Cell membrane</location>
        <topology evidence="1">Multi-pass membrane protein</topology>
    </subcellularLocation>
</comment>
<evidence type="ECO:0000313" key="8">
    <source>
        <dbReference type="EMBL" id="CAE0488765.1"/>
    </source>
</evidence>
<evidence type="ECO:0000256" key="7">
    <source>
        <dbReference type="ARBA" id="ARBA00023136"/>
    </source>
</evidence>
<proteinExistence type="predicted"/>
<evidence type="ECO:0000256" key="4">
    <source>
        <dbReference type="ARBA" id="ARBA00022692"/>
    </source>
</evidence>
<dbReference type="Pfam" id="PF25539">
    <property type="entry name" value="Bestrophin_2"/>
    <property type="match status" value="1"/>
</dbReference>
<evidence type="ECO:0000256" key="5">
    <source>
        <dbReference type="ARBA" id="ARBA00022989"/>
    </source>
</evidence>
<reference evidence="8" key="1">
    <citation type="submission" date="2021-01" db="EMBL/GenBank/DDBJ databases">
        <authorList>
            <person name="Corre E."/>
            <person name="Pelletier E."/>
            <person name="Niang G."/>
            <person name="Scheremetjew M."/>
            <person name="Finn R."/>
            <person name="Kale V."/>
            <person name="Holt S."/>
            <person name="Cochrane G."/>
            <person name="Meng A."/>
            <person name="Brown T."/>
            <person name="Cohen L."/>
        </authorList>
    </citation>
    <scope>NUCLEOTIDE SEQUENCE</scope>
    <source>
        <strain evidence="8">CCMP1320</strain>
    </source>
</reference>
<keyword evidence="4" id="KW-0812">Transmembrane</keyword>
<evidence type="ECO:0000256" key="3">
    <source>
        <dbReference type="ARBA" id="ARBA00022475"/>
    </source>
</evidence>
<dbReference type="PANTHER" id="PTHR33281:SF19">
    <property type="entry name" value="VOLTAGE-DEPENDENT ANION CHANNEL-FORMING PROTEIN YNEE"/>
    <property type="match status" value="1"/>
</dbReference>